<dbReference type="Proteomes" id="UP000295197">
    <property type="component" value="Unassembled WGS sequence"/>
</dbReference>
<keyword evidence="3" id="KW-1185">Reference proteome</keyword>
<feature type="chain" id="PRO_5021010952" description="Tol biopolymer transport system component" evidence="1">
    <location>
        <begin position="30"/>
        <end position="937"/>
    </location>
</feature>
<keyword evidence="1" id="KW-0732">Signal</keyword>
<accession>A0A4R3W091</accession>
<evidence type="ECO:0000256" key="1">
    <source>
        <dbReference type="SAM" id="SignalP"/>
    </source>
</evidence>
<dbReference type="PROSITE" id="PS51257">
    <property type="entry name" value="PROKAR_LIPOPROTEIN"/>
    <property type="match status" value="1"/>
</dbReference>
<dbReference type="AlphaFoldDB" id="A0A4R3W091"/>
<evidence type="ECO:0000313" key="3">
    <source>
        <dbReference type="Proteomes" id="UP000295197"/>
    </source>
</evidence>
<evidence type="ECO:0000313" key="2">
    <source>
        <dbReference type="EMBL" id="TCV14118.1"/>
    </source>
</evidence>
<dbReference type="EMBL" id="SMBZ01000016">
    <property type="protein sequence ID" value="TCV14118.1"/>
    <property type="molecule type" value="Genomic_DNA"/>
</dbReference>
<dbReference type="RefSeq" id="WP_132777479.1">
    <property type="nucleotide sequence ID" value="NZ_SMBZ01000016.1"/>
</dbReference>
<name>A0A4R3W091_9SPHI</name>
<comment type="caution">
    <text evidence="2">The sequence shown here is derived from an EMBL/GenBank/DDBJ whole genome shotgun (WGS) entry which is preliminary data.</text>
</comment>
<protein>
    <recommendedName>
        <fullName evidence="4">Tol biopolymer transport system component</fullName>
    </recommendedName>
</protein>
<sequence length="937" mass="108655">MSKYNKYKNIIINNLIASCLIFYTHYSNAQIFDNSQSHFRVKWNQINTPQFRLTFPAEFKNSAPILAQNIQNYIHFSSLSLQEKPRKIDIIIQQNHVTQNGFVQLAPRKSELFSTPSGVADNQEWLPNLALHEIHHVTQFDKLTGNIKRPFGEILALGFFGINLPSWYYEGDAVLHETLFSNGGRGRLSSWNMELRANILSNKDYTFSKYIHGSFKDIVPSYYTIGYFMNSQMREKDLHISSKILEEMNGKLLRPFNFQRALKSNYGGKASKIFDETIQDLKQKWSNLPIQKTPDYPDFGDKYPTDYLLPQIENGAIYTLQRNNQRTARIVQWQVDSIQKPQEVLQLGIQIMPYFHIKNNLIVWDEFRKDARFSKQTYNVINLYNTQTRVKITLTKNTRLYTPTLSHDLKEIACIEVNLDNESSIAILDMDSGDKTDSIPLPAGMHVQQPSYNSESTKLIAIALCDKGTTLIEIDCQTKQIHPLLEWTNLQFERPIYADNAIVFKVNQNGKDDIFRLQNGEITQLTKSNFGAFNPFVSEKKLWYNDFTTEGYKVNSLDLSNISPIPVVLKPAQTLYSSQNSFVYANIDSTTNYEDSIEPYSVLKNSVNFHSLTLSANDFESFDNYKPGIYWLSDDILNTTQLRLGYEREVELAKNTYLAEVTYQRYYPKLTIGYKNSGNFGTAKNSSGKDSLRFDFRYHQITTDIQLPFSVYRGNKVYSYGFNFGTYYIKRYDLTVSNLKNFVDQIRFPLNYQAYFNRNAMMSAMDLAPRWGQNFSFIYRHMPLQQGENSSWAFRTNFYFPGLLLNHSFQTRFSLQRTQGVFNNSYDIPLVDGFAYLPHVNLRNTLLFDYRLPLLYPDLSVSQLAYIKRIHGQVSADYLNIHHSSLAPKTISAALNFDFNLFKYNEPLFNLSLIGTYLIDPAANKKFVPRFSLSYNY</sequence>
<dbReference type="InterPro" id="IPR011042">
    <property type="entry name" value="6-blade_b-propeller_TolB-like"/>
</dbReference>
<gene>
    <name evidence="2" type="ORF">EDC17_101623</name>
</gene>
<feature type="signal peptide" evidence="1">
    <location>
        <begin position="1"/>
        <end position="29"/>
    </location>
</feature>
<dbReference type="OrthoDB" id="9799878at2"/>
<reference evidence="2 3" key="1">
    <citation type="submission" date="2019-03" db="EMBL/GenBank/DDBJ databases">
        <title>Genomic Encyclopedia of Type Strains, Phase IV (KMG-IV): sequencing the most valuable type-strain genomes for metagenomic binning, comparative biology and taxonomic classification.</title>
        <authorList>
            <person name="Goeker M."/>
        </authorList>
    </citation>
    <scope>NUCLEOTIDE SEQUENCE [LARGE SCALE GENOMIC DNA]</scope>
    <source>
        <strain evidence="2 3">DSM 22362</strain>
    </source>
</reference>
<organism evidence="2 3">
    <name type="scientific">Sphingobacterium alimentarium</name>
    <dbReference type="NCBI Taxonomy" id="797292"/>
    <lineage>
        <taxon>Bacteria</taxon>
        <taxon>Pseudomonadati</taxon>
        <taxon>Bacteroidota</taxon>
        <taxon>Sphingobacteriia</taxon>
        <taxon>Sphingobacteriales</taxon>
        <taxon>Sphingobacteriaceae</taxon>
        <taxon>Sphingobacterium</taxon>
    </lineage>
</organism>
<proteinExistence type="predicted"/>
<evidence type="ECO:0008006" key="4">
    <source>
        <dbReference type="Google" id="ProtNLM"/>
    </source>
</evidence>
<dbReference type="SUPFAM" id="SSF82171">
    <property type="entry name" value="DPP6 N-terminal domain-like"/>
    <property type="match status" value="1"/>
</dbReference>
<dbReference type="Gene3D" id="2.120.10.30">
    <property type="entry name" value="TolB, C-terminal domain"/>
    <property type="match status" value="1"/>
</dbReference>